<dbReference type="EMBL" id="JBIRRB010000012">
    <property type="protein sequence ID" value="MFI0914537.1"/>
    <property type="molecule type" value="Genomic_DNA"/>
</dbReference>
<reference evidence="2 3" key="1">
    <citation type="submission" date="2024-10" db="EMBL/GenBank/DDBJ databases">
        <title>The Natural Products Discovery Center: Release of the First 8490 Sequenced Strains for Exploring Actinobacteria Biosynthetic Diversity.</title>
        <authorList>
            <person name="Kalkreuter E."/>
            <person name="Kautsar S.A."/>
            <person name="Yang D."/>
            <person name="Bader C.D."/>
            <person name="Teijaro C.N."/>
            <person name="Fluegel L."/>
            <person name="Davis C.M."/>
            <person name="Simpson J.R."/>
            <person name="Lauterbach L."/>
            <person name="Steele A.D."/>
            <person name="Gui C."/>
            <person name="Meng S."/>
            <person name="Li G."/>
            <person name="Viehrig K."/>
            <person name="Ye F."/>
            <person name="Su P."/>
            <person name="Kiefer A.F."/>
            <person name="Nichols A."/>
            <person name="Cepeda A.J."/>
            <person name="Yan W."/>
            <person name="Fan B."/>
            <person name="Jiang Y."/>
            <person name="Adhikari A."/>
            <person name="Zheng C.-J."/>
            <person name="Schuster L."/>
            <person name="Cowan T.M."/>
            <person name="Smanski M.J."/>
            <person name="Chevrette M.G."/>
            <person name="De Carvalho L.P.S."/>
            <person name="Shen B."/>
        </authorList>
    </citation>
    <scope>NUCLEOTIDE SEQUENCE [LARGE SCALE GENOMIC DNA]</scope>
    <source>
        <strain evidence="2 3">NPDC020979</strain>
    </source>
</reference>
<sequence length="369" mass="39098">MVEYDLGKELQGKSVLVTGGAGLIGSRVVGLLRELGARPVVLCTMDAYPERVYRELFGVTAGDPGVVVGDVTDRALVGQLVRGCEFVVHAAALADVAACTRDAGAAIHTNVVGTQAVLEAVAGSASVRRLVFASSASVYGNGDPKDWASPDPDRRALRKALEFQYGRKPPQFAEDCRLRPLSVYANTKAFGETQTGLVLGAAGVSFCIVRYFSVYGEPQVVKPESHSWVVAWFATRALLGLPLQLNGGGYQVRDLVHVDDVAAATVRALVAPTAHDEALNVGSGVATSIRQVAELVRGHVPGVSLVEAPLPPGDPLGGYASTRRMEQLLGWVPGISVADGVARYLEWLRRTPQAVPDRLRAEVGNVVRV</sequence>
<evidence type="ECO:0000313" key="2">
    <source>
        <dbReference type="EMBL" id="MFI0914537.1"/>
    </source>
</evidence>
<dbReference type="InterPro" id="IPR036291">
    <property type="entry name" value="NAD(P)-bd_dom_sf"/>
</dbReference>
<dbReference type="Gene3D" id="3.40.50.720">
    <property type="entry name" value="NAD(P)-binding Rossmann-like Domain"/>
    <property type="match status" value="1"/>
</dbReference>
<evidence type="ECO:0000259" key="1">
    <source>
        <dbReference type="Pfam" id="PF01370"/>
    </source>
</evidence>
<dbReference type="SUPFAM" id="SSF51735">
    <property type="entry name" value="NAD(P)-binding Rossmann-fold domains"/>
    <property type="match status" value="1"/>
</dbReference>
<dbReference type="Pfam" id="PF01370">
    <property type="entry name" value="Epimerase"/>
    <property type="match status" value="2"/>
</dbReference>
<gene>
    <name evidence="2" type="ORF">ACH4TF_29405</name>
</gene>
<protein>
    <submittedName>
        <fullName evidence="2">NAD-dependent epimerase/dehydratase family protein</fullName>
    </submittedName>
</protein>
<dbReference type="RefSeq" id="WP_397614462.1">
    <property type="nucleotide sequence ID" value="NZ_JBIRRB010000012.1"/>
</dbReference>
<proteinExistence type="predicted"/>
<dbReference type="PANTHER" id="PTHR43245:SF13">
    <property type="entry name" value="UDP-D-APIOSE_UDP-D-XYLOSE SYNTHASE 2"/>
    <property type="match status" value="1"/>
</dbReference>
<name>A0ABW7TAI5_9ACTN</name>
<accession>A0ABW7TAI5</accession>
<dbReference type="InterPro" id="IPR050177">
    <property type="entry name" value="Lipid_A_modif_metabolic_enz"/>
</dbReference>
<comment type="caution">
    <text evidence="2">The sequence shown here is derived from an EMBL/GenBank/DDBJ whole genome shotgun (WGS) entry which is preliminary data.</text>
</comment>
<dbReference type="PANTHER" id="PTHR43245">
    <property type="entry name" value="BIFUNCTIONAL POLYMYXIN RESISTANCE PROTEIN ARNA"/>
    <property type="match status" value="1"/>
</dbReference>
<dbReference type="InterPro" id="IPR001509">
    <property type="entry name" value="Epimerase_deHydtase"/>
</dbReference>
<feature type="domain" description="NAD-dependent epimerase/dehydratase" evidence="1">
    <location>
        <begin position="15"/>
        <end position="144"/>
    </location>
</feature>
<organism evidence="2 3">
    <name type="scientific">Streptomyces abikoensis</name>
    <dbReference type="NCBI Taxonomy" id="97398"/>
    <lineage>
        <taxon>Bacteria</taxon>
        <taxon>Bacillati</taxon>
        <taxon>Actinomycetota</taxon>
        <taxon>Actinomycetes</taxon>
        <taxon>Kitasatosporales</taxon>
        <taxon>Streptomycetaceae</taxon>
        <taxon>Streptomyces</taxon>
    </lineage>
</organism>
<keyword evidence="3" id="KW-1185">Reference proteome</keyword>
<evidence type="ECO:0000313" key="3">
    <source>
        <dbReference type="Proteomes" id="UP001611162"/>
    </source>
</evidence>
<feature type="domain" description="NAD-dependent epimerase/dehydratase" evidence="1">
    <location>
        <begin position="165"/>
        <end position="282"/>
    </location>
</feature>
<dbReference type="Proteomes" id="UP001611162">
    <property type="component" value="Unassembled WGS sequence"/>
</dbReference>